<evidence type="ECO:0000256" key="1">
    <source>
        <dbReference type="SAM" id="MobiDB-lite"/>
    </source>
</evidence>
<feature type="region of interest" description="Disordered" evidence="1">
    <location>
        <begin position="33"/>
        <end position="53"/>
    </location>
</feature>
<keyword evidence="2" id="KW-0732">Signal</keyword>
<keyword evidence="4" id="KW-1185">Reference proteome</keyword>
<feature type="signal peptide" evidence="2">
    <location>
        <begin position="1"/>
        <end position="27"/>
    </location>
</feature>
<evidence type="ECO:0000313" key="4">
    <source>
        <dbReference type="Proteomes" id="UP000027997"/>
    </source>
</evidence>
<name>A0A081KFS2_9GAMM</name>
<evidence type="ECO:0000256" key="2">
    <source>
        <dbReference type="SAM" id="SignalP"/>
    </source>
</evidence>
<feature type="chain" id="PRO_5001758854" description="Fungal lipase-like domain-containing protein" evidence="2">
    <location>
        <begin position="28"/>
        <end position="388"/>
    </location>
</feature>
<gene>
    <name evidence="3" type="ORF">GV64_21785</name>
</gene>
<organism evidence="3 4">
    <name type="scientific">Endozoicomonas elysicola</name>
    <dbReference type="NCBI Taxonomy" id="305900"/>
    <lineage>
        <taxon>Bacteria</taxon>
        <taxon>Pseudomonadati</taxon>
        <taxon>Pseudomonadota</taxon>
        <taxon>Gammaproteobacteria</taxon>
        <taxon>Oceanospirillales</taxon>
        <taxon>Endozoicomonadaceae</taxon>
        <taxon>Endozoicomonas</taxon>
    </lineage>
</organism>
<dbReference type="AlphaFoldDB" id="A0A081KFS2"/>
<comment type="caution">
    <text evidence="3">The sequence shown here is derived from an EMBL/GenBank/DDBJ whole genome shotgun (WGS) entry which is preliminary data.</text>
</comment>
<accession>A0A081KFS2</accession>
<proteinExistence type="predicted"/>
<evidence type="ECO:0008006" key="5">
    <source>
        <dbReference type="Google" id="ProtNLM"/>
    </source>
</evidence>
<sequence length="388" mass="44397">MRNKKYLLLTTISFVLFAISLFSIAEAPPDSEISADWIETPEKTQTDTESDDFDSLKVEEEFQPQETIKKTVGYRVNREQLSERYPYALMSYLAEMDSILDSEKQERQLFVLFRLAYLGEKGFQLIADPDAIPEKWRPHFIATREQTVKAGKKSHQIVGQASIPNSNIKIRVFKQTEDPLSESHTENKIILALSGEKSNEALQCLVSEPKPSPQASKPSCSQAEKQLQEITDLAASLKEMYPYHSMEITGYSYSGAIVQVVMSTATFIDQAYIFNSYGVHPSWIETMPEEGFGKIHHSYVEGSFLHGQDYNLFSRYSRWGLPKNKVIVPGMKIASSGQESHIRQIYKLNHHDSWLDAFYNFATNIWILHSKEAVLRVFEANLNLDFPW</sequence>
<protein>
    <recommendedName>
        <fullName evidence="5">Fungal lipase-like domain-containing protein</fullName>
    </recommendedName>
</protein>
<evidence type="ECO:0000313" key="3">
    <source>
        <dbReference type="EMBL" id="KEI72998.1"/>
    </source>
</evidence>
<reference evidence="3 4" key="1">
    <citation type="submission" date="2014-06" db="EMBL/GenBank/DDBJ databases">
        <title>Whole Genome Sequences of Three Symbiotic Endozoicomonas Bacteria.</title>
        <authorList>
            <person name="Neave M.J."/>
            <person name="Apprill A."/>
            <person name="Voolstra C.R."/>
        </authorList>
    </citation>
    <scope>NUCLEOTIDE SEQUENCE [LARGE SCALE GENOMIC DNA]</scope>
    <source>
        <strain evidence="3 4">DSM 22380</strain>
    </source>
</reference>
<dbReference type="Proteomes" id="UP000027997">
    <property type="component" value="Unassembled WGS sequence"/>
</dbReference>
<dbReference type="RefSeq" id="WP_020581707.1">
    <property type="nucleotide sequence ID" value="NZ_JOJP01000001.1"/>
</dbReference>
<dbReference type="EMBL" id="JOJP01000001">
    <property type="protein sequence ID" value="KEI72998.1"/>
    <property type="molecule type" value="Genomic_DNA"/>
</dbReference>